<evidence type="ECO:0000313" key="3">
    <source>
        <dbReference type="EMBL" id="RHZ17362.1"/>
    </source>
</evidence>
<dbReference type="AlphaFoldDB" id="A0A3R6Y093"/>
<feature type="compositionally biased region" description="Polar residues" evidence="1">
    <location>
        <begin position="231"/>
        <end position="247"/>
    </location>
</feature>
<feature type="compositionally biased region" description="Low complexity" evidence="1">
    <location>
        <begin position="309"/>
        <end position="324"/>
    </location>
</feature>
<gene>
    <name evidence="2" type="ORF">DYB35_009042</name>
    <name evidence="3" type="ORF">DYB37_009490</name>
</gene>
<protein>
    <submittedName>
        <fullName evidence="3">Uncharacterized protein</fullName>
    </submittedName>
</protein>
<dbReference type="Proteomes" id="UP000285712">
    <property type="component" value="Unassembled WGS sequence"/>
</dbReference>
<evidence type="ECO:0000313" key="4">
    <source>
        <dbReference type="Proteomes" id="UP000285430"/>
    </source>
</evidence>
<dbReference type="EMBL" id="QUTH01003779">
    <property type="protein sequence ID" value="RHZ17362.1"/>
    <property type="molecule type" value="Genomic_DNA"/>
</dbReference>
<proteinExistence type="predicted"/>
<dbReference type="Proteomes" id="UP000285430">
    <property type="component" value="Unassembled WGS sequence"/>
</dbReference>
<reference evidence="4 5" key="1">
    <citation type="submission" date="2018-08" db="EMBL/GenBank/DDBJ databases">
        <title>Aphanomyces genome sequencing and annotation.</title>
        <authorList>
            <person name="Minardi D."/>
            <person name="Oidtmann B."/>
            <person name="Van Der Giezen M."/>
            <person name="Studholme D.J."/>
        </authorList>
    </citation>
    <scope>NUCLEOTIDE SEQUENCE [LARGE SCALE GENOMIC DNA]</scope>
    <source>
        <strain evidence="3 4">Da</strain>
        <strain evidence="2 5">Sv</strain>
    </source>
</reference>
<accession>A0A3R6Y093</accession>
<feature type="compositionally biased region" description="Polar residues" evidence="1">
    <location>
        <begin position="29"/>
        <end position="39"/>
    </location>
</feature>
<feature type="compositionally biased region" description="Pro residues" evidence="1">
    <location>
        <begin position="335"/>
        <end position="346"/>
    </location>
</feature>
<comment type="caution">
    <text evidence="3">The sequence shown here is derived from an EMBL/GenBank/DDBJ whole genome shotgun (WGS) entry which is preliminary data.</text>
</comment>
<feature type="region of interest" description="Disordered" evidence="1">
    <location>
        <begin position="171"/>
        <end position="356"/>
    </location>
</feature>
<sequence>MSEVSTEAVMTGAAIDSYTEEESKDKLSSMPSRTAVQSKEPSEADQDDIGEIAITEDMTGPPLDIETIEAGFHFQDIDYFMYKVQRYAQEKGFIASKDGKFFSWRNPHPVHPENYKLLQRTTIYCSNKDPNVGTKPPPRFARACPWKIRILYDRGTLDYMVTDISLEHNHDIGDPRGAPTYPNHSPNDNDPVIDLSASPSGEKPPASAPYSLPQPPGTVLMGRFRLDATGSVASLSPTAHQRRSTNQSKRKYDNPPGIAPAPQRPYYDPNRETAKGHAIPAQTRRPPAPRPSTYVAPSSLAPHPASRNHPSPSSGPPHQHSHPQNIYPPTGVPNYAPPRRAPPGRPPYENEHQPRGYPAETAARNQQQDFSLLLAQENMTIQRREVEMKWELERQQIQDMELRREMEKQRFFVELQQHERLEKEAAANQRILDSKAKEAEMMLRVNKLKARQELVNAGVPIDEIDKVLGTDA</sequence>
<evidence type="ECO:0000313" key="5">
    <source>
        <dbReference type="Proteomes" id="UP000285712"/>
    </source>
</evidence>
<evidence type="ECO:0000256" key="1">
    <source>
        <dbReference type="SAM" id="MobiDB-lite"/>
    </source>
</evidence>
<dbReference type="VEuPathDB" id="FungiDB:H257_05266"/>
<feature type="region of interest" description="Disordered" evidence="1">
    <location>
        <begin position="1"/>
        <end position="49"/>
    </location>
</feature>
<dbReference type="EMBL" id="QUTG01003724">
    <property type="protein sequence ID" value="RHY90495.1"/>
    <property type="molecule type" value="Genomic_DNA"/>
</dbReference>
<organism evidence="3 4">
    <name type="scientific">Aphanomyces astaci</name>
    <name type="common">Crayfish plague agent</name>
    <dbReference type="NCBI Taxonomy" id="112090"/>
    <lineage>
        <taxon>Eukaryota</taxon>
        <taxon>Sar</taxon>
        <taxon>Stramenopiles</taxon>
        <taxon>Oomycota</taxon>
        <taxon>Saprolegniomycetes</taxon>
        <taxon>Saprolegniales</taxon>
        <taxon>Verrucalvaceae</taxon>
        <taxon>Aphanomyces</taxon>
    </lineage>
</organism>
<evidence type="ECO:0000313" key="2">
    <source>
        <dbReference type="EMBL" id="RHY90495.1"/>
    </source>
</evidence>
<name>A0A3R6Y093_APHAT</name>